<comment type="function">
    <text evidence="11">Involved in beta-(1--&gt;2)glucan export. Transmembrane domains (TMD) form a pore in the inner membrane and the ATP-binding domain (NBD) is responsible for energy generation.</text>
</comment>
<evidence type="ECO:0000256" key="6">
    <source>
        <dbReference type="ARBA" id="ARBA00022692"/>
    </source>
</evidence>
<evidence type="ECO:0000256" key="3">
    <source>
        <dbReference type="ARBA" id="ARBA00022448"/>
    </source>
</evidence>
<feature type="transmembrane region" description="Helical" evidence="12">
    <location>
        <begin position="334"/>
        <end position="356"/>
    </location>
</feature>
<dbReference type="PROSITE" id="PS00211">
    <property type="entry name" value="ABC_TRANSPORTER_1"/>
    <property type="match status" value="1"/>
</dbReference>
<dbReference type="GO" id="GO:0016887">
    <property type="term" value="F:ATP hydrolysis activity"/>
    <property type="evidence" value="ECO:0007669"/>
    <property type="project" value="InterPro"/>
</dbReference>
<dbReference type="PROSITE" id="PS50929">
    <property type="entry name" value="ABC_TM1F"/>
    <property type="match status" value="1"/>
</dbReference>
<dbReference type="PANTHER" id="PTHR24221:SF647">
    <property type="entry name" value="BLL6336 PROTEIN"/>
    <property type="match status" value="1"/>
</dbReference>
<dbReference type="InterPro" id="IPR036640">
    <property type="entry name" value="ABC1_TM_sf"/>
</dbReference>
<dbReference type="InterPro" id="IPR027417">
    <property type="entry name" value="P-loop_NTPase"/>
</dbReference>
<keyword evidence="3" id="KW-0813">Transport</keyword>
<dbReference type="FunFam" id="3.40.50.300:FF:000221">
    <property type="entry name" value="Multidrug ABC transporter ATP-binding protein"/>
    <property type="match status" value="1"/>
</dbReference>
<dbReference type="FunFam" id="1.20.1560.10:FF:000056">
    <property type="entry name" value="Alpha-hemolysin translocation ATP-binding protein HlyB"/>
    <property type="match status" value="1"/>
</dbReference>
<sequence>MAIQNGNAQVADLGLRSLALFLRLHGVSAEPDQLRDHCGESAIGIRAMLRCARYFGLKVGSRTTHWKQLADISLPGIAALRDGGFLLLGKVEDDAALVLHPTASHPKLMPRAEFEEIWDGRLILSGPQSLAGRAHHTLTGLIADGRDLVGRVGDALIRRAGDALRQAYSADPRDIPVQEADPEPASGDESGLIALAILLRCHGIAADPEQIRHRMGTARVGVTEILRCTREFGLKARAQRSSWNRLGVTPLPAIAVLRDGGFLILGKVIDDKLLVQRPLSPRPESMTQAELEAIWDGDIILMTRRAALTDPSRRFDISWFVGAVHKYRHLLGEVLIASFFLQVFALVAPLFFQVVIDKVLVHRSISTLDVLIAGLVALTLFETVLGTLRVHLFAHTTNRIDVELGARLFRHLMALPIAYFQTRRVGDSVARVRELENIRQFLTSSALTLAVDLLFTAVFLAVMFYYSTSLTLIVLASFPFYIGISVGAAPLFRRRLDEKFNRGAENQAFLVESVTGVETLKAMAVEPQMQRRWEEQLAGYVGASFRVLSLNNTASQAVQMINKLVTAATLYFGARLVIGGDLSVGELVAFNMLAGRVSMPVLRLAQIWQDFHQARLSVDRLGDILNTIPEPSFSSARAALPPIRGKVVFEHVTFRYRADGPEVLHDVSFGVEPGQVVGIVGSSGSGKSTIGKLIQRLYVPESGRVLVDGVDLATVDLTWLRRQIGVVLQENVLFNRSIRENIALADPAMPMERVIEAASLAGAHDFILELPEGYDTIVGERGSSLSGGQRQRVAIARALITNPRILILDEATSALDYESERAIQQNMKRIAAGRTVFVIAHRLSTVRNANRIVTLEHGRIVEDGSHDELIRSNGRYANLHYLQAGIHDVR</sequence>
<feature type="domain" description="ABC transporter" evidence="13">
    <location>
        <begin position="647"/>
        <end position="882"/>
    </location>
</feature>
<feature type="domain" description="Peptidase C39" evidence="15">
    <location>
        <begin position="184"/>
        <end position="302"/>
    </location>
</feature>
<evidence type="ECO:0000256" key="12">
    <source>
        <dbReference type="SAM" id="Phobius"/>
    </source>
</evidence>
<keyword evidence="4" id="KW-1003">Cell membrane</keyword>
<keyword evidence="8" id="KW-0067">ATP-binding</keyword>
<evidence type="ECO:0000256" key="10">
    <source>
        <dbReference type="ARBA" id="ARBA00023136"/>
    </source>
</evidence>
<keyword evidence="10 12" id="KW-0472">Membrane</keyword>
<dbReference type="GO" id="GO:0140359">
    <property type="term" value="F:ABC-type transporter activity"/>
    <property type="evidence" value="ECO:0007669"/>
    <property type="project" value="InterPro"/>
</dbReference>
<dbReference type="GO" id="GO:0006508">
    <property type="term" value="P:proteolysis"/>
    <property type="evidence" value="ECO:0007669"/>
    <property type="project" value="InterPro"/>
</dbReference>
<evidence type="ECO:0000256" key="7">
    <source>
        <dbReference type="ARBA" id="ARBA00022741"/>
    </source>
</evidence>
<dbReference type="InterPro" id="IPR005074">
    <property type="entry name" value="Peptidase_C39"/>
</dbReference>
<dbReference type="GO" id="GO:0030253">
    <property type="term" value="P:protein secretion by the type I secretion system"/>
    <property type="evidence" value="ECO:0007669"/>
    <property type="project" value="InterPro"/>
</dbReference>
<protein>
    <submittedName>
        <fullName evidence="16">Type I secretion system permease/ATPase</fullName>
    </submittedName>
</protein>
<dbReference type="NCBIfam" id="TIGR01846">
    <property type="entry name" value="type_I_sec_HlyB"/>
    <property type="match status" value="1"/>
</dbReference>
<keyword evidence="5" id="KW-0762">Sugar transport</keyword>
<feature type="domain" description="ABC transmembrane type-1" evidence="14">
    <location>
        <begin position="334"/>
        <end position="613"/>
    </location>
</feature>
<dbReference type="RefSeq" id="WP_369721954.1">
    <property type="nucleotide sequence ID" value="NZ_CP165734.1"/>
</dbReference>
<keyword evidence="7" id="KW-0547">Nucleotide-binding</keyword>
<dbReference type="PROSITE" id="PS50893">
    <property type="entry name" value="ABC_TRANSPORTER_2"/>
    <property type="match status" value="1"/>
</dbReference>
<keyword evidence="6 12" id="KW-0812">Transmembrane</keyword>
<dbReference type="Gene3D" id="3.40.50.300">
    <property type="entry name" value="P-loop containing nucleotide triphosphate hydrolases"/>
    <property type="match status" value="1"/>
</dbReference>
<dbReference type="GO" id="GO:0034040">
    <property type="term" value="F:ATPase-coupled lipid transmembrane transporter activity"/>
    <property type="evidence" value="ECO:0007669"/>
    <property type="project" value="TreeGrafter"/>
</dbReference>
<dbReference type="InterPro" id="IPR003593">
    <property type="entry name" value="AAA+_ATPase"/>
</dbReference>
<dbReference type="PANTHER" id="PTHR24221">
    <property type="entry name" value="ATP-BINDING CASSETTE SUB-FAMILY B"/>
    <property type="match status" value="1"/>
</dbReference>
<accession>A0AB39XKF3</accession>
<dbReference type="Pfam" id="PF03412">
    <property type="entry name" value="Peptidase_C39"/>
    <property type="match status" value="2"/>
</dbReference>
<dbReference type="InterPro" id="IPR010132">
    <property type="entry name" value="ATPase_T1SS_HlyB"/>
</dbReference>
<evidence type="ECO:0000256" key="1">
    <source>
        <dbReference type="ARBA" id="ARBA00004651"/>
    </source>
</evidence>
<comment type="similarity">
    <text evidence="2">Belongs to the ABC transporter superfamily.</text>
</comment>
<evidence type="ECO:0000256" key="5">
    <source>
        <dbReference type="ARBA" id="ARBA00022597"/>
    </source>
</evidence>
<organism evidence="16">
    <name type="scientific">Bradyrhizobium sp. LLZ17</name>
    <dbReference type="NCBI Taxonomy" id="3239388"/>
    <lineage>
        <taxon>Bacteria</taxon>
        <taxon>Pseudomonadati</taxon>
        <taxon>Pseudomonadota</taxon>
        <taxon>Alphaproteobacteria</taxon>
        <taxon>Hyphomicrobiales</taxon>
        <taxon>Nitrobacteraceae</taxon>
        <taxon>Bradyrhizobium</taxon>
    </lineage>
</organism>
<name>A0AB39XKF3_9BRAD</name>
<feature type="domain" description="Peptidase C39" evidence="15">
    <location>
        <begin position="4"/>
        <end position="125"/>
    </location>
</feature>
<comment type="subcellular location">
    <subcellularLocation>
        <location evidence="1">Cell membrane</location>
        <topology evidence="1">Multi-pass membrane protein</topology>
    </subcellularLocation>
</comment>
<evidence type="ECO:0000256" key="8">
    <source>
        <dbReference type="ARBA" id="ARBA00022840"/>
    </source>
</evidence>
<feature type="transmembrane region" description="Helical" evidence="12">
    <location>
        <begin position="368"/>
        <end position="392"/>
    </location>
</feature>
<dbReference type="SMART" id="SM00382">
    <property type="entry name" value="AAA"/>
    <property type="match status" value="1"/>
</dbReference>
<dbReference type="InterPro" id="IPR003439">
    <property type="entry name" value="ABC_transporter-like_ATP-bd"/>
</dbReference>
<dbReference type="InterPro" id="IPR039395">
    <property type="entry name" value="Peptidase_C39-like_A"/>
</dbReference>
<dbReference type="CDD" id="cd02417">
    <property type="entry name" value="Peptidase_C39_likeA"/>
    <property type="match status" value="1"/>
</dbReference>
<dbReference type="Pfam" id="PF00664">
    <property type="entry name" value="ABC_membrane"/>
    <property type="match status" value="1"/>
</dbReference>
<evidence type="ECO:0000256" key="11">
    <source>
        <dbReference type="ARBA" id="ARBA00024722"/>
    </source>
</evidence>
<dbReference type="AlphaFoldDB" id="A0AB39XKF3"/>
<dbReference type="GO" id="GO:0005886">
    <property type="term" value="C:plasma membrane"/>
    <property type="evidence" value="ECO:0007669"/>
    <property type="project" value="UniProtKB-SubCell"/>
</dbReference>
<dbReference type="CDD" id="cd18588">
    <property type="entry name" value="ABC_6TM_CyaB_HlyB_like"/>
    <property type="match status" value="1"/>
</dbReference>
<dbReference type="PROSITE" id="PS50990">
    <property type="entry name" value="PEPTIDASE_C39"/>
    <property type="match status" value="2"/>
</dbReference>
<dbReference type="Gene3D" id="3.90.70.10">
    <property type="entry name" value="Cysteine proteinases"/>
    <property type="match status" value="2"/>
</dbReference>
<dbReference type="Pfam" id="PF00005">
    <property type="entry name" value="ABC_tran"/>
    <property type="match status" value="1"/>
</dbReference>
<gene>
    <name evidence="16" type="ORF">AB8Z38_34250</name>
</gene>
<evidence type="ECO:0000256" key="9">
    <source>
        <dbReference type="ARBA" id="ARBA00022989"/>
    </source>
</evidence>
<dbReference type="SUPFAM" id="SSF90123">
    <property type="entry name" value="ABC transporter transmembrane region"/>
    <property type="match status" value="1"/>
</dbReference>
<evidence type="ECO:0000259" key="15">
    <source>
        <dbReference type="PROSITE" id="PS50990"/>
    </source>
</evidence>
<dbReference type="GO" id="GO:0005524">
    <property type="term" value="F:ATP binding"/>
    <property type="evidence" value="ECO:0007669"/>
    <property type="project" value="UniProtKB-KW"/>
</dbReference>
<dbReference type="GO" id="GO:0030256">
    <property type="term" value="C:type I protein secretion system complex"/>
    <property type="evidence" value="ECO:0007669"/>
    <property type="project" value="InterPro"/>
</dbReference>
<dbReference type="SUPFAM" id="SSF52540">
    <property type="entry name" value="P-loop containing nucleoside triphosphate hydrolases"/>
    <property type="match status" value="1"/>
</dbReference>
<dbReference type="InterPro" id="IPR011527">
    <property type="entry name" value="ABC1_TM_dom"/>
</dbReference>
<dbReference type="InterPro" id="IPR039421">
    <property type="entry name" value="Type_1_exporter"/>
</dbReference>
<feature type="transmembrane region" description="Helical" evidence="12">
    <location>
        <begin position="441"/>
        <end position="466"/>
    </location>
</feature>
<evidence type="ECO:0000259" key="14">
    <source>
        <dbReference type="PROSITE" id="PS50929"/>
    </source>
</evidence>
<proteinExistence type="inferred from homology"/>
<dbReference type="CDD" id="cd03252">
    <property type="entry name" value="ABCC_Hemolysin"/>
    <property type="match status" value="1"/>
</dbReference>
<evidence type="ECO:0000313" key="16">
    <source>
        <dbReference type="EMBL" id="XDV57533.1"/>
    </source>
</evidence>
<evidence type="ECO:0000259" key="13">
    <source>
        <dbReference type="PROSITE" id="PS50893"/>
    </source>
</evidence>
<feature type="transmembrane region" description="Helical" evidence="12">
    <location>
        <begin position="472"/>
        <end position="492"/>
    </location>
</feature>
<reference evidence="16" key="1">
    <citation type="submission" date="2024-08" db="EMBL/GenBank/DDBJ databases">
        <authorList>
            <person name="Chaddad Z."/>
            <person name="Lamrabet M."/>
            <person name="Bouhnik O."/>
            <person name="Alami S."/>
            <person name="Wipf D."/>
            <person name="Courty P.E."/>
            <person name="Missbah El Idrissi M."/>
        </authorList>
    </citation>
    <scope>NUCLEOTIDE SEQUENCE</scope>
    <source>
        <strain evidence="16">LLZ17</strain>
    </source>
</reference>
<dbReference type="Gene3D" id="1.20.1560.10">
    <property type="entry name" value="ABC transporter type 1, transmembrane domain"/>
    <property type="match status" value="1"/>
</dbReference>
<dbReference type="EMBL" id="CP165734">
    <property type="protein sequence ID" value="XDV57533.1"/>
    <property type="molecule type" value="Genomic_DNA"/>
</dbReference>
<evidence type="ECO:0000256" key="4">
    <source>
        <dbReference type="ARBA" id="ARBA00022475"/>
    </source>
</evidence>
<dbReference type="InterPro" id="IPR017871">
    <property type="entry name" value="ABC_transporter-like_CS"/>
</dbReference>
<dbReference type="GO" id="GO:0008233">
    <property type="term" value="F:peptidase activity"/>
    <property type="evidence" value="ECO:0007669"/>
    <property type="project" value="InterPro"/>
</dbReference>
<evidence type="ECO:0000256" key="2">
    <source>
        <dbReference type="ARBA" id="ARBA00005417"/>
    </source>
</evidence>
<keyword evidence="9 12" id="KW-1133">Transmembrane helix</keyword>